<dbReference type="Gene3D" id="3.30.70.250">
    <property type="entry name" value="Malonyl-CoA ACP transacylase, ACP-binding"/>
    <property type="match status" value="1"/>
</dbReference>
<dbReference type="InterPro" id="IPR016036">
    <property type="entry name" value="Malonyl_transacylase_ACP-bd"/>
</dbReference>
<dbReference type="NCBIfam" id="TIGR00128">
    <property type="entry name" value="fabD"/>
    <property type="match status" value="1"/>
</dbReference>
<name>A0A2P2FW42_AMYLU</name>
<comment type="similarity">
    <text evidence="4">Belongs to the fabD family.</text>
</comment>
<keyword evidence="1 4" id="KW-0808">Transferase</keyword>
<feature type="active site" evidence="5">
    <location>
        <position position="94"/>
    </location>
</feature>
<sequence length="319" mass="32834">MVADGTAFVFPGQGAQRVGMGADLLRAEPRLVGAVFEEADEVLGLPLSRWCLRGPAERLDGTAVTQPAVLVTSVAALTVLRARGVRPDVVAGHSFGEYAALVSAGALDWRDALRLVRRRGLLVAEAGRRAPGAMLAVVGLDLATVEKLCAEVTATVGESVEVANDNEPRQVVVAGRLSAIAAMEEAAKAAGAGRVRRLGVSAAVHCGLMADAERAFAAAVDATPPAAPRLPVFSGVTAGLVRTGEEAAAVLRRQLTSRVRWTETVRAVAAAGAVRFVEVGNGQVVGRLCRRIIPSAAVFHTSTSWQLADALAATGGAVG</sequence>
<evidence type="ECO:0000256" key="5">
    <source>
        <dbReference type="PIRSR" id="PIRSR000446-1"/>
    </source>
</evidence>
<dbReference type="SUPFAM" id="SSF55048">
    <property type="entry name" value="Probable ACP-binding domain of malonyl-CoA ACP transacylase"/>
    <property type="match status" value="1"/>
</dbReference>
<accession>A0A2P2FW42</accession>
<evidence type="ECO:0000313" key="8">
    <source>
        <dbReference type="Proteomes" id="UP000256220"/>
    </source>
</evidence>
<evidence type="ECO:0000256" key="1">
    <source>
        <dbReference type="ARBA" id="ARBA00022679"/>
    </source>
</evidence>
<gene>
    <name evidence="7" type="ORF">BB31_13405</name>
</gene>
<evidence type="ECO:0000256" key="4">
    <source>
        <dbReference type="PIRNR" id="PIRNR000446"/>
    </source>
</evidence>
<dbReference type="RefSeq" id="WP_034310267.1">
    <property type="nucleotide sequence ID" value="NZ_JFBM01000009.1"/>
</dbReference>
<keyword evidence="2 4" id="KW-0012">Acyltransferase</keyword>
<evidence type="ECO:0000256" key="2">
    <source>
        <dbReference type="ARBA" id="ARBA00023315"/>
    </source>
</evidence>
<dbReference type="Proteomes" id="UP000256220">
    <property type="component" value="Unassembled WGS sequence"/>
</dbReference>
<feature type="active site" evidence="5">
    <location>
        <position position="205"/>
    </location>
</feature>
<organism evidence="7 8">
    <name type="scientific">Amycolatopsis lurida NRRL 2430</name>
    <dbReference type="NCBI Taxonomy" id="1460371"/>
    <lineage>
        <taxon>Bacteria</taxon>
        <taxon>Bacillati</taxon>
        <taxon>Actinomycetota</taxon>
        <taxon>Actinomycetes</taxon>
        <taxon>Pseudonocardiales</taxon>
        <taxon>Pseudonocardiaceae</taxon>
        <taxon>Amycolatopsis</taxon>
    </lineage>
</organism>
<dbReference type="InterPro" id="IPR024925">
    <property type="entry name" value="Malonyl_CoA-ACP_transAc"/>
</dbReference>
<dbReference type="InterPro" id="IPR050858">
    <property type="entry name" value="Mal-CoA-ACP_Trans/PKS_FabD"/>
</dbReference>
<dbReference type="EC" id="2.3.1.39" evidence="4"/>
<dbReference type="InterPro" id="IPR014043">
    <property type="entry name" value="Acyl_transferase_dom"/>
</dbReference>
<dbReference type="SUPFAM" id="SSF52151">
    <property type="entry name" value="FabD/lysophospholipase-like"/>
    <property type="match status" value="1"/>
</dbReference>
<reference evidence="7 8" key="1">
    <citation type="journal article" date="2014" name="Genome Announc.">
        <title>Draft Genome Sequence of Amycolatopsis lurida NRRL 2430, Producer of the Glycopeptide Family Antibiotic Ristocetin.</title>
        <authorList>
            <person name="Kwun M.J."/>
            <person name="Hong H.J."/>
        </authorList>
    </citation>
    <scope>NUCLEOTIDE SEQUENCE [LARGE SCALE GENOMIC DNA]</scope>
    <source>
        <strain evidence="7 8">NRRL 2430</strain>
    </source>
</reference>
<dbReference type="GO" id="GO:0004314">
    <property type="term" value="F:[acyl-carrier-protein] S-malonyltransferase activity"/>
    <property type="evidence" value="ECO:0007669"/>
    <property type="project" value="UniProtKB-EC"/>
</dbReference>
<dbReference type="EMBL" id="JFBM01000009">
    <property type="protein sequence ID" value="KFU80940.1"/>
    <property type="molecule type" value="Genomic_DNA"/>
</dbReference>
<dbReference type="InterPro" id="IPR016035">
    <property type="entry name" value="Acyl_Trfase/lysoPLipase"/>
</dbReference>
<feature type="domain" description="Malonyl-CoA:ACP transacylase (MAT)" evidence="6">
    <location>
        <begin position="9"/>
        <end position="318"/>
    </location>
</feature>
<dbReference type="PANTHER" id="PTHR42681">
    <property type="entry name" value="MALONYL-COA-ACYL CARRIER PROTEIN TRANSACYLASE, MITOCHONDRIAL"/>
    <property type="match status" value="1"/>
</dbReference>
<comment type="caution">
    <text evidence="7">The sequence shown here is derived from an EMBL/GenBank/DDBJ whole genome shotgun (WGS) entry which is preliminary data.</text>
</comment>
<evidence type="ECO:0000259" key="6">
    <source>
        <dbReference type="SMART" id="SM00827"/>
    </source>
</evidence>
<dbReference type="GO" id="GO:0006633">
    <property type="term" value="P:fatty acid biosynthetic process"/>
    <property type="evidence" value="ECO:0007669"/>
    <property type="project" value="TreeGrafter"/>
</dbReference>
<dbReference type="GO" id="GO:0005829">
    <property type="term" value="C:cytosol"/>
    <property type="evidence" value="ECO:0007669"/>
    <property type="project" value="TreeGrafter"/>
</dbReference>
<dbReference type="PANTHER" id="PTHR42681:SF1">
    <property type="entry name" value="MALONYL-COA-ACYL CARRIER PROTEIN TRANSACYLASE, MITOCHONDRIAL"/>
    <property type="match status" value="1"/>
</dbReference>
<dbReference type="AlphaFoldDB" id="A0A2P2FW42"/>
<dbReference type="Gene3D" id="3.40.366.10">
    <property type="entry name" value="Malonyl-Coenzyme A Acyl Carrier Protein, domain 2"/>
    <property type="match status" value="1"/>
</dbReference>
<comment type="catalytic activity">
    <reaction evidence="3 4">
        <text>holo-[ACP] + malonyl-CoA = malonyl-[ACP] + CoA</text>
        <dbReference type="Rhea" id="RHEA:41792"/>
        <dbReference type="Rhea" id="RHEA-COMP:9623"/>
        <dbReference type="Rhea" id="RHEA-COMP:9685"/>
        <dbReference type="ChEBI" id="CHEBI:57287"/>
        <dbReference type="ChEBI" id="CHEBI:57384"/>
        <dbReference type="ChEBI" id="CHEBI:64479"/>
        <dbReference type="ChEBI" id="CHEBI:78449"/>
        <dbReference type="EC" id="2.3.1.39"/>
    </reaction>
</comment>
<evidence type="ECO:0000313" key="7">
    <source>
        <dbReference type="EMBL" id="KFU80940.1"/>
    </source>
</evidence>
<dbReference type="SMART" id="SM00827">
    <property type="entry name" value="PKS_AT"/>
    <property type="match status" value="1"/>
</dbReference>
<dbReference type="PIRSF" id="PIRSF000446">
    <property type="entry name" value="Mct"/>
    <property type="match status" value="1"/>
</dbReference>
<dbReference type="InterPro" id="IPR004410">
    <property type="entry name" value="Malonyl_CoA-ACP_transAc_FabD"/>
</dbReference>
<dbReference type="InterPro" id="IPR001227">
    <property type="entry name" value="Ac_transferase_dom_sf"/>
</dbReference>
<proteinExistence type="inferred from homology"/>
<evidence type="ECO:0000256" key="3">
    <source>
        <dbReference type="ARBA" id="ARBA00048462"/>
    </source>
</evidence>
<dbReference type="Pfam" id="PF00698">
    <property type="entry name" value="Acyl_transf_1"/>
    <property type="match status" value="1"/>
</dbReference>
<keyword evidence="8" id="KW-1185">Reference proteome</keyword>
<protein>
    <recommendedName>
        <fullName evidence="4">Malonyl CoA-acyl carrier protein transacylase</fullName>
        <ecNumber evidence="4">2.3.1.39</ecNumber>
    </recommendedName>
</protein>